<name>A0A3N4JFE3_9PEZI</name>
<dbReference type="Proteomes" id="UP000276215">
    <property type="component" value="Unassembled WGS sequence"/>
</dbReference>
<evidence type="ECO:0000313" key="2">
    <source>
        <dbReference type="Proteomes" id="UP000276215"/>
    </source>
</evidence>
<evidence type="ECO:0000313" key="1">
    <source>
        <dbReference type="EMBL" id="RPA95421.1"/>
    </source>
</evidence>
<reference evidence="1 2" key="1">
    <citation type="journal article" date="2018" name="Nat. Ecol. Evol.">
        <title>Pezizomycetes genomes reveal the molecular basis of ectomycorrhizal truffle lifestyle.</title>
        <authorList>
            <person name="Murat C."/>
            <person name="Payen T."/>
            <person name="Noel B."/>
            <person name="Kuo A."/>
            <person name="Morin E."/>
            <person name="Chen J."/>
            <person name="Kohler A."/>
            <person name="Krizsan K."/>
            <person name="Balestrini R."/>
            <person name="Da Silva C."/>
            <person name="Montanini B."/>
            <person name="Hainaut M."/>
            <person name="Levati E."/>
            <person name="Barry K.W."/>
            <person name="Belfiori B."/>
            <person name="Cichocki N."/>
            <person name="Clum A."/>
            <person name="Dockter R.B."/>
            <person name="Fauchery L."/>
            <person name="Guy J."/>
            <person name="Iotti M."/>
            <person name="Le Tacon F."/>
            <person name="Lindquist E.A."/>
            <person name="Lipzen A."/>
            <person name="Malagnac F."/>
            <person name="Mello A."/>
            <person name="Molinier V."/>
            <person name="Miyauchi S."/>
            <person name="Poulain J."/>
            <person name="Riccioni C."/>
            <person name="Rubini A."/>
            <person name="Sitrit Y."/>
            <person name="Splivallo R."/>
            <person name="Traeger S."/>
            <person name="Wang M."/>
            <person name="Zifcakova L."/>
            <person name="Wipf D."/>
            <person name="Zambonelli A."/>
            <person name="Paolocci F."/>
            <person name="Nowrousian M."/>
            <person name="Ottonello S."/>
            <person name="Baldrian P."/>
            <person name="Spatafora J.W."/>
            <person name="Henrissat B."/>
            <person name="Nagy L.G."/>
            <person name="Aury J.M."/>
            <person name="Wincker P."/>
            <person name="Grigoriev I.V."/>
            <person name="Bonfante P."/>
            <person name="Martin F.M."/>
        </authorList>
    </citation>
    <scope>NUCLEOTIDE SEQUENCE [LARGE SCALE GENOMIC DNA]</scope>
    <source>
        <strain evidence="1 2">120613-1</strain>
    </source>
</reference>
<proteinExistence type="predicted"/>
<dbReference type="EMBL" id="ML120426">
    <property type="protein sequence ID" value="RPA95421.1"/>
    <property type="molecule type" value="Genomic_DNA"/>
</dbReference>
<organism evidence="1 2">
    <name type="scientific">Choiromyces venosus 120613-1</name>
    <dbReference type="NCBI Taxonomy" id="1336337"/>
    <lineage>
        <taxon>Eukaryota</taxon>
        <taxon>Fungi</taxon>
        <taxon>Dikarya</taxon>
        <taxon>Ascomycota</taxon>
        <taxon>Pezizomycotina</taxon>
        <taxon>Pezizomycetes</taxon>
        <taxon>Pezizales</taxon>
        <taxon>Tuberaceae</taxon>
        <taxon>Choiromyces</taxon>
    </lineage>
</organism>
<dbReference type="AlphaFoldDB" id="A0A3N4JFE3"/>
<keyword evidence="2" id="KW-1185">Reference proteome</keyword>
<gene>
    <name evidence="1" type="ORF">L873DRAFT_1319943</name>
</gene>
<accession>A0A3N4JFE3</accession>
<sequence length="186" mass="19851">MARLAGLPTCRTDHGSDWPLGITASFKVFVSKSADALATLTTGLIAPVVMVLLDRLGSKEPSPSPAEKYHIEIAEQRANLSINLALANQRVDFTITIAHQEADFTITTTNQRADLTIQIANLKVELALEKRLKSVPEATPQQEWKWASPPTHTCMEPGQATGTISGGLSTFTTSSGGGHMCQAPVG</sequence>
<protein>
    <submittedName>
        <fullName evidence="1">Uncharacterized protein</fullName>
    </submittedName>
</protein>